<dbReference type="InterPro" id="IPR051783">
    <property type="entry name" value="NAD(P)-dependent_oxidoreduct"/>
</dbReference>
<dbReference type="InterPro" id="IPR001509">
    <property type="entry name" value="Epimerase_deHydtase"/>
</dbReference>
<keyword evidence="3" id="KW-1185">Reference proteome</keyword>
<accession>A0A6A6SKA9</accession>
<dbReference type="PANTHER" id="PTHR48079:SF9">
    <property type="entry name" value="PUTATIVE-RELATED"/>
    <property type="match status" value="1"/>
</dbReference>
<dbReference type="Pfam" id="PF01370">
    <property type="entry name" value="Epimerase"/>
    <property type="match status" value="1"/>
</dbReference>
<dbReference type="GO" id="GO:0004029">
    <property type="term" value="F:aldehyde dehydrogenase (NAD+) activity"/>
    <property type="evidence" value="ECO:0007669"/>
    <property type="project" value="TreeGrafter"/>
</dbReference>
<dbReference type="AlphaFoldDB" id="A0A6A6SKA9"/>
<reference evidence="2" key="1">
    <citation type="journal article" date="2020" name="Stud. Mycol.">
        <title>101 Dothideomycetes genomes: a test case for predicting lifestyles and emergence of pathogens.</title>
        <authorList>
            <person name="Haridas S."/>
            <person name="Albert R."/>
            <person name="Binder M."/>
            <person name="Bloem J."/>
            <person name="Labutti K."/>
            <person name="Salamov A."/>
            <person name="Andreopoulos B."/>
            <person name="Baker S."/>
            <person name="Barry K."/>
            <person name="Bills G."/>
            <person name="Bluhm B."/>
            <person name="Cannon C."/>
            <person name="Castanera R."/>
            <person name="Culley D."/>
            <person name="Daum C."/>
            <person name="Ezra D."/>
            <person name="Gonzalez J."/>
            <person name="Henrissat B."/>
            <person name="Kuo A."/>
            <person name="Liang C."/>
            <person name="Lipzen A."/>
            <person name="Lutzoni F."/>
            <person name="Magnuson J."/>
            <person name="Mondo S."/>
            <person name="Nolan M."/>
            <person name="Ohm R."/>
            <person name="Pangilinan J."/>
            <person name="Park H.-J."/>
            <person name="Ramirez L."/>
            <person name="Alfaro M."/>
            <person name="Sun H."/>
            <person name="Tritt A."/>
            <person name="Yoshinaga Y."/>
            <person name="Zwiers L.-H."/>
            <person name="Turgeon B."/>
            <person name="Goodwin S."/>
            <person name="Spatafora J."/>
            <person name="Crous P."/>
            <person name="Grigoriev I."/>
        </authorList>
    </citation>
    <scope>NUCLEOTIDE SEQUENCE</scope>
    <source>
        <strain evidence="2">CBS 122681</strain>
    </source>
</reference>
<name>A0A6A6SKA9_9PLEO</name>
<dbReference type="Proteomes" id="UP000799324">
    <property type="component" value="Unassembled WGS sequence"/>
</dbReference>
<sequence length="362" mass="40286">MATKRVLLTGAHNLIGSHILDQLLASSVSVRAVVASREEARDLQFRYPSVDTRSLDFAIVYPRDLITPGAYDDALNGYPQSFDTVIHTVAANPSEEADCLSRFIHLETETLVNLARNVKDVAKHVRRLIVTTSLTPFARWLVDPQAERSPRGANPSYHRAAEIDSDYVLATSQASDNIVYDTLSGWLRNAHAGFDLVSITAPSVYGPSIRPLENSSDLEEANRRVWNICSSEHHDRVTSPPYGIDFFTDVRDLASASIQAVFMPQIGSRRFVISAGTMPSRSVIADFIISRFPELGSRVRREGSPPRRPPSDDLPVDFLNPQLAANALGLARYRSVEETLTDLAGQILELHRRKEWKRVIQS</sequence>
<dbReference type="PANTHER" id="PTHR48079">
    <property type="entry name" value="PROTEIN YEEZ"/>
    <property type="match status" value="1"/>
</dbReference>
<evidence type="ECO:0000313" key="3">
    <source>
        <dbReference type="Proteomes" id="UP000799324"/>
    </source>
</evidence>
<dbReference type="EMBL" id="MU004577">
    <property type="protein sequence ID" value="KAF2647852.1"/>
    <property type="molecule type" value="Genomic_DNA"/>
</dbReference>
<dbReference type="Gene3D" id="3.40.50.720">
    <property type="entry name" value="NAD(P)-binding Rossmann-like Domain"/>
    <property type="match status" value="1"/>
</dbReference>
<dbReference type="InterPro" id="IPR036291">
    <property type="entry name" value="NAD(P)-bd_dom_sf"/>
</dbReference>
<dbReference type="GO" id="GO:0005737">
    <property type="term" value="C:cytoplasm"/>
    <property type="evidence" value="ECO:0007669"/>
    <property type="project" value="TreeGrafter"/>
</dbReference>
<evidence type="ECO:0000259" key="1">
    <source>
        <dbReference type="Pfam" id="PF01370"/>
    </source>
</evidence>
<protein>
    <submittedName>
        <fullName evidence="2">NAD(P)-binding protein</fullName>
    </submittedName>
</protein>
<feature type="domain" description="NAD-dependent epimerase/dehydratase" evidence="1">
    <location>
        <begin position="6"/>
        <end position="161"/>
    </location>
</feature>
<gene>
    <name evidence="2" type="ORF">K491DRAFT_276865</name>
</gene>
<proteinExistence type="predicted"/>
<dbReference type="SUPFAM" id="SSF51735">
    <property type="entry name" value="NAD(P)-binding Rossmann-fold domains"/>
    <property type="match status" value="1"/>
</dbReference>
<evidence type="ECO:0000313" key="2">
    <source>
        <dbReference type="EMBL" id="KAF2647852.1"/>
    </source>
</evidence>
<dbReference type="OrthoDB" id="2735536at2759"/>
<organism evidence="2 3">
    <name type="scientific">Lophiostoma macrostomum CBS 122681</name>
    <dbReference type="NCBI Taxonomy" id="1314788"/>
    <lineage>
        <taxon>Eukaryota</taxon>
        <taxon>Fungi</taxon>
        <taxon>Dikarya</taxon>
        <taxon>Ascomycota</taxon>
        <taxon>Pezizomycotina</taxon>
        <taxon>Dothideomycetes</taxon>
        <taxon>Pleosporomycetidae</taxon>
        <taxon>Pleosporales</taxon>
        <taxon>Lophiostomataceae</taxon>
        <taxon>Lophiostoma</taxon>
    </lineage>
</organism>